<dbReference type="Pfam" id="PF00008">
    <property type="entry name" value="EGF"/>
    <property type="match status" value="1"/>
</dbReference>
<dbReference type="PROSITE" id="PS00022">
    <property type="entry name" value="EGF_1"/>
    <property type="match status" value="2"/>
</dbReference>
<feature type="disulfide bond" evidence="1">
    <location>
        <begin position="136"/>
        <end position="145"/>
    </location>
</feature>
<dbReference type="RefSeq" id="XP_014152865.1">
    <property type="nucleotide sequence ID" value="XM_014297390.1"/>
</dbReference>
<reference evidence="3 4" key="1">
    <citation type="submission" date="2011-02" db="EMBL/GenBank/DDBJ databases">
        <title>The Genome Sequence of Sphaeroforma arctica JP610.</title>
        <authorList>
            <consortium name="The Broad Institute Genome Sequencing Platform"/>
            <person name="Russ C."/>
            <person name="Cuomo C."/>
            <person name="Young S.K."/>
            <person name="Zeng Q."/>
            <person name="Gargeya S."/>
            <person name="Alvarado L."/>
            <person name="Berlin A."/>
            <person name="Chapman S.B."/>
            <person name="Chen Z."/>
            <person name="Freedman E."/>
            <person name="Gellesch M."/>
            <person name="Goldberg J."/>
            <person name="Griggs A."/>
            <person name="Gujja S."/>
            <person name="Heilman E."/>
            <person name="Heiman D."/>
            <person name="Howarth C."/>
            <person name="Mehta T."/>
            <person name="Neiman D."/>
            <person name="Pearson M."/>
            <person name="Roberts A."/>
            <person name="Saif S."/>
            <person name="Shea T."/>
            <person name="Shenoy N."/>
            <person name="Sisk P."/>
            <person name="Stolte C."/>
            <person name="Sykes S."/>
            <person name="White J."/>
            <person name="Yandava C."/>
            <person name="Burger G."/>
            <person name="Gray M.W."/>
            <person name="Holland P.W.H."/>
            <person name="King N."/>
            <person name="Lang F.B.F."/>
            <person name="Roger A.J."/>
            <person name="Ruiz-Trillo I."/>
            <person name="Haas B."/>
            <person name="Nusbaum C."/>
            <person name="Birren B."/>
        </authorList>
    </citation>
    <scope>NUCLEOTIDE SEQUENCE [LARGE SCALE GENOMIC DNA]</scope>
    <source>
        <strain evidence="3 4">JP610</strain>
    </source>
</reference>
<comment type="caution">
    <text evidence="1">Lacks conserved residue(s) required for the propagation of feature annotation.</text>
</comment>
<dbReference type="Proteomes" id="UP000054560">
    <property type="component" value="Unassembled WGS sequence"/>
</dbReference>
<sequence>MINSVECPEMSTQDIIGFVEGCTVDTMHAMLDEPPAEAAEPFLERCSFDQANQNVCSQCNAFQTCDSNQCVTVGSACGYGCSPLEQGSCDEANNVCVCTADYVGEHCELAVSPCTSHPCENGGTCIAEGLQPMCSCPDGFVGVSCQLCPLCTNRKEESSTGRIV</sequence>
<accession>A0A0L0FSK6</accession>
<organism evidence="3 4">
    <name type="scientific">Sphaeroforma arctica JP610</name>
    <dbReference type="NCBI Taxonomy" id="667725"/>
    <lineage>
        <taxon>Eukaryota</taxon>
        <taxon>Ichthyosporea</taxon>
        <taxon>Ichthyophonida</taxon>
        <taxon>Sphaeroforma</taxon>
    </lineage>
</organism>
<evidence type="ECO:0000313" key="3">
    <source>
        <dbReference type="EMBL" id="KNC78963.1"/>
    </source>
</evidence>
<name>A0A0L0FSK6_9EUKA</name>
<evidence type="ECO:0000313" key="4">
    <source>
        <dbReference type="Proteomes" id="UP000054560"/>
    </source>
</evidence>
<proteinExistence type="predicted"/>
<dbReference type="PROSITE" id="PS50026">
    <property type="entry name" value="EGF_3"/>
    <property type="match status" value="1"/>
</dbReference>
<gene>
    <name evidence="3" type="ORF">SARC_08626</name>
</gene>
<dbReference type="InterPro" id="IPR000742">
    <property type="entry name" value="EGF"/>
</dbReference>
<feature type="domain" description="EGF-like" evidence="2">
    <location>
        <begin position="110"/>
        <end position="146"/>
    </location>
</feature>
<evidence type="ECO:0000259" key="2">
    <source>
        <dbReference type="PROSITE" id="PS50026"/>
    </source>
</evidence>
<keyword evidence="1" id="KW-0245">EGF-like domain</keyword>
<dbReference type="EMBL" id="KQ242389">
    <property type="protein sequence ID" value="KNC78963.1"/>
    <property type="molecule type" value="Genomic_DNA"/>
</dbReference>
<dbReference type="AlphaFoldDB" id="A0A0L0FSK6"/>
<dbReference type="SUPFAM" id="SSF57196">
    <property type="entry name" value="EGF/Laminin"/>
    <property type="match status" value="1"/>
</dbReference>
<dbReference type="OrthoDB" id="430340at2759"/>
<dbReference type="eggNOG" id="KOG1219">
    <property type="taxonomic scope" value="Eukaryota"/>
</dbReference>
<dbReference type="STRING" id="667725.A0A0L0FSK6"/>
<keyword evidence="4" id="KW-1185">Reference proteome</keyword>
<evidence type="ECO:0000256" key="1">
    <source>
        <dbReference type="PROSITE-ProRule" id="PRU00076"/>
    </source>
</evidence>
<keyword evidence="1" id="KW-1015">Disulfide bond</keyword>
<dbReference type="Gene3D" id="2.10.25.10">
    <property type="entry name" value="Laminin"/>
    <property type="match status" value="1"/>
</dbReference>
<protein>
    <recommendedName>
        <fullName evidence="2">EGF-like domain-containing protein</fullName>
    </recommendedName>
</protein>
<dbReference type="SMART" id="SM00181">
    <property type="entry name" value="EGF"/>
    <property type="match status" value="2"/>
</dbReference>
<dbReference type="GeneID" id="25909130"/>